<evidence type="ECO:0000313" key="2">
    <source>
        <dbReference type="Proteomes" id="UP001642487"/>
    </source>
</evidence>
<keyword evidence="2" id="KW-1185">Reference proteome</keyword>
<dbReference type="Proteomes" id="UP001642487">
    <property type="component" value="Chromosome 4"/>
</dbReference>
<name>A0ABP0YGE0_9ROSI</name>
<gene>
    <name evidence="1" type="ORF">CITCOLO1_LOCUS11571</name>
</gene>
<organism evidence="1 2">
    <name type="scientific">Citrullus colocynthis</name>
    <name type="common">colocynth</name>
    <dbReference type="NCBI Taxonomy" id="252529"/>
    <lineage>
        <taxon>Eukaryota</taxon>
        <taxon>Viridiplantae</taxon>
        <taxon>Streptophyta</taxon>
        <taxon>Embryophyta</taxon>
        <taxon>Tracheophyta</taxon>
        <taxon>Spermatophyta</taxon>
        <taxon>Magnoliopsida</taxon>
        <taxon>eudicotyledons</taxon>
        <taxon>Gunneridae</taxon>
        <taxon>Pentapetalae</taxon>
        <taxon>rosids</taxon>
        <taxon>fabids</taxon>
        <taxon>Cucurbitales</taxon>
        <taxon>Cucurbitaceae</taxon>
        <taxon>Benincaseae</taxon>
        <taxon>Citrullus</taxon>
    </lineage>
</organism>
<evidence type="ECO:0000313" key="1">
    <source>
        <dbReference type="EMBL" id="CAK9319563.1"/>
    </source>
</evidence>
<reference evidence="1 2" key="1">
    <citation type="submission" date="2024-03" db="EMBL/GenBank/DDBJ databases">
        <authorList>
            <person name="Gkanogiannis A."/>
            <person name="Becerra Lopez-Lavalle L."/>
        </authorList>
    </citation>
    <scope>NUCLEOTIDE SEQUENCE [LARGE SCALE GENOMIC DNA]</scope>
</reference>
<dbReference type="EMBL" id="OZ021738">
    <property type="protein sequence ID" value="CAK9319563.1"/>
    <property type="molecule type" value="Genomic_DNA"/>
</dbReference>
<accession>A0ABP0YGE0</accession>
<proteinExistence type="predicted"/>
<protein>
    <submittedName>
        <fullName evidence="1">Uncharacterized protein</fullName>
    </submittedName>
</protein>
<sequence length="82" mass="9384">MDRAQSLLKASPMDVDLASQAAKATEIFWDVARWEEASLPQKSRRSLDKVFIFELFCTIFPPQAPRTIMELLLCKIPNRQSS</sequence>